<reference evidence="3" key="1">
    <citation type="journal article" date="2013" name="Nature">
        <title>Draft genome of the wheat A-genome progenitor Triticum urartu.</title>
        <authorList>
            <person name="Ling H.Q."/>
            <person name="Zhao S."/>
            <person name="Liu D."/>
            <person name="Wang J."/>
            <person name="Sun H."/>
            <person name="Zhang C."/>
            <person name="Fan H."/>
            <person name="Li D."/>
            <person name="Dong L."/>
            <person name="Tao Y."/>
            <person name="Gao C."/>
            <person name="Wu H."/>
            <person name="Li Y."/>
            <person name="Cui Y."/>
            <person name="Guo X."/>
            <person name="Zheng S."/>
            <person name="Wang B."/>
            <person name="Yu K."/>
            <person name="Liang Q."/>
            <person name="Yang W."/>
            <person name="Lou X."/>
            <person name="Chen J."/>
            <person name="Feng M."/>
            <person name="Jian J."/>
            <person name="Zhang X."/>
            <person name="Luo G."/>
            <person name="Jiang Y."/>
            <person name="Liu J."/>
            <person name="Wang Z."/>
            <person name="Sha Y."/>
            <person name="Zhang B."/>
            <person name="Wu H."/>
            <person name="Tang D."/>
            <person name="Shen Q."/>
            <person name="Xue P."/>
            <person name="Zou S."/>
            <person name="Wang X."/>
            <person name="Liu X."/>
            <person name="Wang F."/>
            <person name="Yang Y."/>
            <person name="An X."/>
            <person name="Dong Z."/>
            <person name="Zhang K."/>
            <person name="Zhang X."/>
            <person name="Luo M.C."/>
            <person name="Dvorak J."/>
            <person name="Tong Y."/>
            <person name="Wang J."/>
            <person name="Yang H."/>
            <person name="Li Z."/>
            <person name="Wang D."/>
            <person name="Zhang A."/>
            <person name="Wang J."/>
        </authorList>
    </citation>
    <scope>NUCLEOTIDE SEQUENCE</scope>
    <source>
        <strain evidence="3">cv. G1812</strain>
    </source>
</reference>
<dbReference type="PANTHER" id="PTHR10775:SF185">
    <property type="entry name" value="OS08G0208400 PROTEIN"/>
    <property type="match status" value="1"/>
</dbReference>
<reference evidence="2" key="2">
    <citation type="submission" date="2018-03" db="EMBL/GenBank/DDBJ databases">
        <title>The Triticum urartu genome reveals the dynamic nature of wheat genome evolution.</title>
        <authorList>
            <person name="Ling H."/>
            <person name="Ma B."/>
            <person name="Shi X."/>
            <person name="Liu H."/>
            <person name="Dong L."/>
            <person name="Sun H."/>
            <person name="Cao Y."/>
            <person name="Gao Q."/>
            <person name="Zheng S."/>
            <person name="Li Y."/>
            <person name="Yu Y."/>
            <person name="Du H."/>
            <person name="Qi M."/>
            <person name="Li Y."/>
            <person name="Yu H."/>
            <person name="Cui Y."/>
            <person name="Wang N."/>
            <person name="Chen C."/>
            <person name="Wu H."/>
            <person name="Zhao Y."/>
            <person name="Zhang J."/>
            <person name="Li Y."/>
            <person name="Zhou W."/>
            <person name="Zhang B."/>
            <person name="Hu W."/>
            <person name="Eijk M."/>
            <person name="Tang J."/>
            <person name="Witsenboer H."/>
            <person name="Zhao S."/>
            <person name="Li Z."/>
            <person name="Zhang A."/>
            <person name="Wang D."/>
            <person name="Liang C."/>
        </authorList>
    </citation>
    <scope>NUCLEOTIDE SEQUENCE [LARGE SCALE GENOMIC DNA]</scope>
    <source>
        <strain evidence="2">cv. G1812</strain>
    </source>
</reference>
<dbReference type="Proteomes" id="UP000015106">
    <property type="component" value="Chromosome 6"/>
</dbReference>
<dbReference type="AlphaFoldDB" id="A0A8R7QJN3"/>
<dbReference type="PANTHER" id="PTHR10775">
    <property type="entry name" value="OS08G0208400 PROTEIN"/>
    <property type="match status" value="1"/>
</dbReference>
<evidence type="ECO:0000313" key="2">
    <source>
        <dbReference type="EnsemblPlants" id="TuG1812G0600000515.01.T01.cds273132"/>
    </source>
</evidence>
<protein>
    <recommendedName>
        <fullName evidence="1">Transposase-associated domain-containing protein</fullName>
    </recommendedName>
</protein>
<dbReference type="InterPro" id="IPR029480">
    <property type="entry name" value="Transpos_assoc"/>
</dbReference>
<dbReference type="Pfam" id="PF02992">
    <property type="entry name" value="Transposase_21"/>
    <property type="match status" value="1"/>
</dbReference>
<dbReference type="InterPro" id="IPR004242">
    <property type="entry name" value="Transposase_21"/>
</dbReference>
<reference evidence="2" key="3">
    <citation type="submission" date="2022-06" db="UniProtKB">
        <authorList>
            <consortium name="EnsemblPlants"/>
        </authorList>
    </citation>
    <scope>IDENTIFICATION</scope>
</reference>
<dbReference type="EnsemblPlants" id="TuG1812G0600000515.01.T01">
    <property type="protein sequence ID" value="TuG1812G0600000515.01.T01.cds273132"/>
    <property type="gene ID" value="TuG1812G0600000515.01"/>
</dbReference>
<dbReference type="Pfam" id="PF13963">
    <property type="entry name" value="Transpos_assoc"/>
    <property type="match status" value="1"/>
</dbReference>
<organism evidence="2 3">
    <name type="scientific">Triticum urartu</name>
    <name type="common">Red wild einkorn</name>
    <name type="synonym">Crithodium urartu</name>
    <dbReference type="NCBI Taxonomy" id="4572"/>
    <lineage>
        <taxon>Eukaryota</taxon>
        <taxon>Viridiplantae</taxon>
        <taxon>Streptophyta</taxon>
        <taxon>Embryophyta</taxon>
        <taxon>Tracheophyta</taxon>
        <taxon>Spermatophyta</taxon>
        <taxon>Magnoliopsida</taxon>
        <taxon>Liliopsida</taxon>
        <taxon>Poales</taxon>
        <taxon>Poaceae</taxon>
        <taxon>BOP clade</taxon>
        <taxon>Pooideae</taxon>
        <taxon>Triticodae</taxon>
        <taxon>Triticeae</taxon>
        <taxon>Triticinae</taxon>
        <taxon>Triticum</taxon>
    </lineage>
</organism>
<feature type="domain" description="Transposase-associated" evidence="1">
    <location>
        <begin position="3"/>
        <end position="75"/>
    </location>
</feature>
<name>A0A8R7QJN3_TRIUA</name>
<evidence type="ECO:0000259" key="1">
    <source>
        <dbReference type="Pfam" id="PF13963"/>
    </source>
</evidence>
<dbReference type="Gramene" id="TuG1812G0600000515.01.T01">
    <property type="protein sequence ID" value="TuG1812G0600000515.01.T01.cds273132"/>
    <property type="gene ID" value="TuG1812G0600000515.01"/>
</dbReference>
<evidence type="ECO:0000313" key="3">
    <source>
        <dbReference type="Proteomes" id="UP000015106"/>
    </source>
</evidence>
<accession>A0A8R7QJN3</accession>
<proteinExistence type="predicted"/>
<sequence>MDRSWIKARKFSEEYINGVKEFMNFVRETYAEDAQILCPCRKCLNRKHGPQGKVEDHILIYGMFSTYDRWIHHGEPLNVEADGDAQHVDGATDIVVDVAEKDVRLEEEDLYEDDRIHDMIQDLYGSEDTSRQQSKFAKVIEEAKCSLYEGSETSRFSFVVKLLHIKSFYRISNVAFNAIPALLAKSFPKCSIPKSYDEALKFIRALGLGYDSIHVCPNNCVLFRKQYANHDECPVCGASRWKDSDGKKQIPMKVLRHFPLIPRFQRMYCSKKSSEEVQWHKLKKKPVENEISHPVDSEAWKDFDKKHRDFAEDARNQRIGIGTDGFNPFGKMSASYSMWPVFVMPYNLPPWACMDQCNLMMAILIPGPNSPGKDFDLFLEPLVEELLELWKGVSTYDALSEKKINLRAAVLWCIHDYPGLSTLSGRVMSGYYACLHCDKDPCSQRIRNKICYIGHR</sequence>
<keyword evidence="3" id="KW-1185">Reference proteome</keyword>